<evidence type="ECO:0000256" key="1">
    <source>
        <dbReference type="ARBA" id="ARBA00022801"/>
    </source>
</evidence>
<evidence type="ECO:0000259" key="2">
    <source>
        <dbReference type="Pfam" id="PF20434"/>
    </source>
</evidence>
<evidence type="ECO:0000313" key="4">
    <source>
        <dbReference type="Proteomes" id="UP000536835"/>
    </source>
</evidence>
<dbReference type="Gene3D" id="3.40.50.1820">
    <property type="entry name" value="alpha/beta hydrolase"/>
    <property type="match status" value="1"/>
</dbReference>
<dbReference type="InterPro" id="IPR049492">
    <property type="entry name" value="BD-FAE-like_dom"/>
</dbReference>
<sequence length="302" mass="33050">MLRTFLAIISGVFLLQPATGEGLEPRVVRDLAYTTGPEADALQKLNLVLPQSDEAVPLFIWIGGGAWSYVDRNREMDLAERVAEEGIAVASVGHRLSSAVWQDPEKTEGVQHPAHVEDIAAATAWLIANAEKYGFDLERVVIGGFSSGAHLASLVAADPQYLTAHDLNPEVYAGVVAVGGAYDMADYHRVFRESPTPEMAEQHVEAVFGADMDGIRDASPASYIDQFDRPLLLMSDARTYRYTKLFEDALAEAEKSQLAITHVRHLDHGPLWRDLSDAESSAYRDQIVHFIKNGLAQPAANP</sequence>
<dbReference type="RefSeq" id="WP_173196324.1">
    <property type="nucleotide sequence ID" value="NZ_JABFCX010000002.1"/>
</dbReference>
<organism evidence="3 4">
    <name type="scientific">Parvularcula mediterranea</name>
    <dbReference type="NCBI Taxonomy" id="2732508"/>
    <lineage>
        <taxon>Bacteria</taxon>
        <taxon>Pseudomonadati</taxon>
        <taxon>Pseudomonadota</taxon>
        <taxon>Alphaproteobacteria</taxon>
        <taxon>Parvularculales</taxon>
        <taxon>Parvularculaceae</taxon>
        <taxon>Parvularcula</taxon>
    </lineage>
</organism>
<comment type="caution">
    <text evidence="3">The sequence shown here is derived from an EMBL/GenBank/DDBJ whole genome shotgun (WGS) entry which is preliminary data.</text>
</comment>
<protein>
    <submittedName>
        <fullName evidence="3">Alpha/beta hydrolase</fullName>
    </submittedName>
</protein>
<dbReference type="PANTHER" id="PTHR48081:SF33">
    <property type="entry name" value="KYNURENINE FORMAMIDASE"/>
    <property type="match status" value="1"/>
</dbReference>
<reference evidence="3 4" key="1">
    <citation type="submission" date="2020-05" db="EMBL/GenBank/DDBJ databases">
        <title>Parvularcula mediterraneae sp. nov., isolated from polypropylene straw from shallow seawater of the seashore of Laganas in Zakynthos island, Greece.</title>
        <authorList>
            <person name="Szabo I."/>
            <person name="Al-Omari J."/>
            <person name="Rado J."/>
            <person name="Szerdahelyi G.S."/>
        </authorList>
    </citation>
    <scope>NUCLEOTIDE SEQUENCE [LARGE SCALE GENOMIC DNA]</scope>
    <source>
        <strain evidence="3 4">ZS-1/3</strain>
    </source>
</reference>
<dbReference type="Proteomes" id="UP000536835">
    <property type="component" value="Unassembled WGS sequence"/>
</dbReference>
<accession>A0A7Y3W434</accession>
<dbReference type="SUPFAM" id="SSF53474">
    <property type="entry name" value="alpha/beta-Hydrolases"/>
    <property type="match status" value="1"/>
</dbReference>
<keyword evidence="1 3" id="KW-0378">Hydrolase</keyword>
<dbReference type="AlphaFoldDB" id="A0A7Y3W434"/>
<feature type="domain" description="BD-FAE-like" evidence="2">
    <location>
        <begin position="46"/>
        <end position="234"/>
    </location>
</feature>
<proteinExistence type="predicted"/>
<dbReference type="InterPro" id="IPR050300">
    <property type="entry name" value="GDXG_lipolytic_enzyme"/>
</dbReference>
<dbReference type="GO" id="GO:0016787">
    <property type="term" value="F:hydrolase activity"/>
    <property type="evidence" value="ECO:0007669"/>
    <property type="project" value="UniProtKB-KW"/>
</dbReference>
<evidence type="ECO:0000313" key="3">
    <source>
        <dbReference type="EMBL" id="NNU15114.1"/>
    </source>
</evidence>
<dbReference type="PANTHER" id="PTHR48081">
    <property type="entry name" value="AB HYDROLASE SUPERFAMILY PROTEIN C4A8.06C"/>
    <property type="match status" value="1"/>
</dbReference>
<dbReference type="InterPro" id="IPR029058">
    <property type="entry name" value="AB_hydrolase_fold"/>
</dbReference>
<name>A0A7Y3W434_9PROT</name>
<dbReference type="Pfam" id="PF20434">
    <property type="entry name" value="BD-FAE"/>
    <property type="match status" value="1"/>
</dbReference>
<dbReference type="EMBL" id="JABFCX010000002">
    <property type="protein sequence ID" value="NNU15114.1"/>
    <property type="molecule type" value="Genomic_DNA"/>
</dbReference>
<gene>
    <name evidence="3" type="ORF">HK107_02095</name>
</gene>
<keyword evidence="4" id="KW-1185">Reference proteome</keyword>